<protein>
    <submittedName>
        <fullName evidence="1">Uncharacterized protein</fullName>
    </submittedName>
</protein>
<evidence type="ECO:0000313" key="2">
    <source>
        <dbReference type="Proteomes" id="UP000032735"/>
    </source>
</evidence>
<dbReference type="AlphaFoldDB" id="A0A068R436"/>
<name>A0A068R436_9GAMM</name>
<accession>A0A068R436</accession>
<evidence type="ECO:0000313" key="1">
    <source>
        <dbReference type="EMBL" id="CDG21759.1"/>
    </source>
</evidence>
<reference evidence="1 2" key="1">
    <citation type="submission" date="2013-07" db="EMBL/GenBank/DDBJ databases">
        <authorList>
            <person name="Genoscope - CEA"/>
        </authorList>
    </citation>
    <scope>NUCLEOTIDE SEQUENCE [LARGE SCALE GENOMIC DNA]</scope>
    <source>
        <strain evidence="1 2">G6</strain>
    </source>
</reference>
<gene>
    <name evidence="1" type="ORF">XPG1_2104</name>
</gene>
<dbReference type="Proteomes" id="UP000032735">
    <property type="component" value="Chromosome"/>
</dbReference>
<dbReference type="KEGG" id="xpo:XPG1_2104"/>
<keyword evidence="2" id="KW-1185">Reference proteome</keyword>
<dbReference type="EMBL" id="FO704551">
    <property type="protein sequence ID" value="CDG21759.1"/>
    <property type="molecule type" value="Genomic_DNA"/>
</dbReference>
<dbReference type="HOGENOM" id="CLU_2453944_0_0_6"/>
<sequence length="89" mass="10347">MSLVRVQLEEPNLNIMPNEPSMVLRLKKSAYQIKRLPIGKPFFISFSCYPFKNPFVIDLPLADFVFVYAIRIKIRDNSSNNKIKLISTE</sequence>
<proteinExistence type="predicted"/>
<organism evidence="1 2">
    <name type="scientific">Xenorhabdus poinarii G6</name>
    <dbReference type="NCBI Taxonomy" id="1354304"/>
    <lineage>
        <taxon>Bacteria</taxon>
        <taxon>Pseudomonadati</taxon>
        <taxon>Pseudomonadota</taxon>
        <taxon>Gammaproteobacteria</taxon>
        <taxon>Enterobacterales</taxon>
        <taxon>Morganellaceae</taxon>
        <taxon>Xenorhabdus</taxon>
    </lineage>
</organism>